<reference evidence="7 8" key="1">
    <citation type="submission" date="2020-04" db="EMBL/GenBank/DDBJ databases">
        <authorList>
            <person name="Klaysubun C."/>
            <person name="Duangmal K."/>
            <person name="Lipun K."/>
        </authorList>
    </citation>
    <scope>NUCLEOTIDE SEQUENCE [LARGE SCALE GENOMIC DNA]</scope>
    <source>
        <strain evidence="7 8">K10HN5</strain>
    </source>
</reference>
<keyword evidence="3 5" id="KW-1133">Transmembrane helix</keyword>
<evidence type="ECO:0000313" key="8">
    <source>
        <dbReference type="Proteomes" id="UP000820669"/>
    </source>
</evidence>
<proteinExistence type="predicted"/>
<evidence type="ECO:0000313" key="7">
    <source>
        <dbReference type="EMBL" id="NMH96019.1"/>
    </source>
</evidence>
<organism evidence="7 8">
    <name type="scientific">Pseudonocardia acidicola</name>
    <dbReference type="NCBI Taxonomy" id="2724939"/>
    <lineage>
        <taxon>Bacteria</taxon>
        <taxon>Bacillati</taxon>
        <taxon>Actinomycetota</taxon>
        <taxon>Actinomycetes</taxon>
        <taxon>Pseudonocardiales</taxon>
        <taxon>Pseudonocardiaceae</taxon>
        <taxon>Pseudonocardia</taxon>
    </lineage>
</organism>
<dbReference type="Pfam" id="PF02656">
    <property type="entry name" value="DUF202"/>
    <property type="match status" value="1"/>
</dbReference>
<evidence type="ECO:0000256" key="5">
    <source>
        <dbReference type="SAM" id="Phobius"/>
    </source>
</evidence>
<keyword evidence="2 5" id="KW-0812">Transmembrane</keyword>
<feature type="domain" description="DUF202" evidence="6">
    <location>
        <begin position="2"/>
        <end position="47"/>
    </location>
</feature>
<name>A0ABX1S6Z6_9PSEU</name>
<feature type="transmembrane region" description="Helical" evidence="5">
    <location>
        <begin position="23"/>
        <end position="43"/>
    </location>
</feature>
<dbReference type="Proteomes" id="UP000820669">
    <property type="component" value="Unassembled WGS sequence"/>
</dbReference>
<evidence type="ECO:0000256" key="2">
    <source>
        <dbReference type="ARBA" id="ARBA00022692"/>
    </source>
</evidence>
<accession>A0ABX1S6Z6</accession>
<protein>
    <submittedName>
        <fullName evidence="7">DUF202 domain-containing protein</fullName>
    </submittedName>
</protein>
<dbReference type="InterPro" id="IPR003807">
    <property type="entry name" value="DUF202"/>
</dbReference>
<keyword evidence="4 5" id="KW-0472">Membrane</keyword>
<keyword evidence="8" id="KW-1185">Reference proteome</keyword>
<evidence type="ECO:0000259" key="6">
    <source>
        <dbReference type="Pfam" id="PF02656"/>
    </source>
</evidence>
<gene>
    <name evidence="7" type="ORF">HF526_01560</name>
</gene>
<comment type="subcellular location">
    <subcellularLocation>
        <location evidence="1">Endomembrane system</location>
        <topology evidence="1">Multi-pass membrane protein</topology>
    </subcellularLocation>
</comment>
<evidence type="ECO:0000256" key="3">
    <source>
        <dbReference type="ARBA" id="ARBA00022989"/>
    </source>
</evidence>
<sequence>MIVVSGFLLLAQGDPTGFSSPVGRIVVLLALLSSLVVLLRWWWQQRRR</sequence>
<evidence type="ECO:0000256" key="1">
    <source>
        <dbReference type="ARBA" id="ARBA00004127"/>
    </source>
</evidence>
<dbReference type="EMBL" id="JAAXLA010000002">
    <property type="protein sequence ID" value="NMH96019.1"/>
    <property type="molecule type" value="Genomic_DNA"/>
</dbReference>
<evidence type="ECO:0000256" key="4">
    <source>
        <dbReference type="ARBA" id="ARBA00023136"/>
    </source>
</evidence>
<comment type="caution">
    <text evidence="7">The sequence shown here is derived from an EMBL/GenBank/DDBJ whole genome shotgun (WGS) entry which is preliminary data.</text>
</comment>